<dbReference type="EMBL" id="OU015584">
    <property type="protein sequence ID" value="CAG5077121.1"/>
    <property type="molecule type" value="Genomic_DNA"/>
</dbReference>
<feature type="signal peptide" evidence="1">
    <location>
        <begin position="1"/>
        <end position="20"/>
    </location>
</feature>
<dbReference type="RefSeq" id="WP_258540539.1">
    <property type="nucleotide sequence ID" value="NZ_OU015584.1"/>
</dbReference>
<organism evidence="2 3">
    <name type="scientific">Parvicella tangerina</name>
    <dbReference type="NCBI Taxonomy" id="2829795"/>
    <lineage>
        <taxon>Bacteria</taxon>
        <taxon>Pseudomonadati</taxon>
        <taxon>Bacteroidota</taxon>
        <taxon>Flavobacteriia</taxon>
        <taxon>Flavobacteriales</taxon>
        <taxon>Parvicellaceae</taxon>
        <taxon>Parvicella</taxon>
    </lineage>
</organism>
<reference evidence="2" key="1">
    <citation type="submission" date="2021-04" db="EMBL/GenBank/DDBJ databases">
        <authorList>
            <person name="Rodrigo-Torres L."/>
            <person name="Arahal R. D."/>
            <person name="Lucena T."/>
        </authorList>
    </citation>
    <scope>NUCLEOTIDE SEQUENCE</scope>
    <source>
        <strain evidence="2">AS29M-1</strain>
    </source>
</reference>
<evidence type="ECO:0008006" key="4">
    <source>
        <dbReference type="Google" id="ProtNLM"/>
    </source>
</evidence>
<protein>
    <recommendedName>
        <fullName evidence="4">DUF3575 domain-containing protein</fullName>
    </recommendedName>
</protein>
<dbReference type="AlphaFoldDB" id="A0A916JJC1"/>
<evidence type="ECO:0000313" key="3">
    <source>
        <dbReference type="Proteomes" id="UP000683507"/>
    </source>
</evidence>
<dbReference type="Proteomes" id="UP000683507">
    <property type="component" value="Chromosome"/>
</dbReference>
<gene>
    <name evidence="2" type="ORF">CRYO30217_00296</name>
</gene>
<keyword evidence="3" id="KW-1185">Reference proteome</keyword>
<dbReference type="KEGG" id="ptan:CRYO30217_00296"/>
<name>A0A916JJC1_9FLAO</name>
<keyword evidence="1" id="KW-0732">Signal</keyword>
<feature type="chain" id="PRO_5037241270" description="DUF3575 domain-containing protein" evidence="1">
    <location>
        <begin position="21"/>
        <end position="238"/>
    </location>
</feature>
<sequence length="238" mass="26474">MKISTSILISCLLIFITIDAACQTKTPGYMGKRVNLQLNVNTAPAVSSLIDLSTWSEALVDINPRVSINLEYTVGTSHALSGSYERTSDQIIIEKAKFQNEITGTIFGNTFTVGDKIFKSYTGSISPHGKYFIVKLSYHNMNLKDRGGFFGTDIKELGNYKSFSFGWGIGKQVVFSKKVNFNLLLTNSYNWDYLRYLLISANGYSPDYYGFNPLNTAVYRKLFADNILGVTVGLGILL</sequence>
<proteinExistence type="predicted"/>
<accession>A0A916JJC1</accession>
<evidence type="ECO:0000313" key="2">
    <source>
        <dbReference type="EMBL" id="CAG5077121.1"/>
    </source>
</evidence>
<evidence type="ECO:0000256" key="1">
    <source>
        <dbReference type="SAM" id="SignalP"/>
    </source>
</evidence>